<accession>A0A2P5CKT1</accession>
<dbReference type="EMBL" id="JXTB01000119">
    <property type="protein sequence ID" value="PON61648.1"/>
    <property type="molecule type" value="Genomic_DNA"/>
</dbReference>
<gene>
    <name evidence="1" type="ORF">PanWU01x14_143070</name>
</gene>
<organism evidence="1 2">
    <name type="scientific">Parasponia andersonii</name>
    <name type="common">Sponia andersonii</name>
    <dbReference type="NCBI Taxonomy" id="3476"/>
    <lineage>
        <taxon>Eukaryota</taxon>
        <taxon>Viridiplantae</taxon>
        <taxon>Streptophyta</taxon>
        <taxon>Embryophyta</taxon>
        <taxon>Tracheophyta</taxon>
        <taxon>Spermatophyta</taxon>
        <taxon>Magnoliopsida</taxon>
        <taxon>eudicotyledons</taxon>
        <taxon>Gunneridae</taxon>
        <taxon>Pentapetalae</taxon>
        <taxon>rosids</taxon>
        <taxon>fabids</taxon>
        <taxon>Rosales</taxon>
        <taxon>Cannabaceae</taxon>
        <taxon>Parasponia</taxon>
    </lineage>
</organism>
<feature type="non-terminal residue" evidence="1">
    <location>
        <position position="90"/>
    </location>
</feature>
<keyword evidence="2" id="KW-1185">Reference proteome</keyword>
<sequence length="90" mass="9798">MDEIIIIAFTDECRESQSCQTQKLCRAEAGSSVAASVRPSSSCNSITGWPLNATLARCPILSWFLPLDRLARLKAASCFVPKPLQAQISQ</sequence>
<reference evidence="2" key="1">
    <citation type="submission" date="2016-06" db="EMBL/GenBank/DDBJ databases">
        <title>Parallel loss of symbiosis genes in relatives of nitrogen-fixing non-legume Parasponia.</title>
        <authorList>
            <person name="Van Velzen R."/>
            <person name="Holmer R."/>
            <person name="Bu F."/>
            <person name="Rutten L."/>
            <person name="Van Zeijl A."/>
            <person name="Liu W."/>
            <person name="Santuari L."/>
            <person name="Cao Q."/>
            <person name="Sharma T."/>
            <person name="Shen D."/>
            <person name="Roswanjaya Y."/>
            <person name="Wardhani T."/>
            <person name="Kalhor M.S."/>
            <person name="Jansen J."/>
            <person name="Van den Hoogen J."/>
            <person name="Gungor B."/>
            <person name="Hartog M."/>
            <person name="Hontelez J."/>
            <person name="Verver J."/>
            <person name="Yang W.-C."/>
            <person name="Schijlen E."/>
            <person name="Repin R."/>
            <person name="Schilthuizen M."/>
            <person name="Schranz E."/>
            <person name="Heidstra R."/>
            <person name="Miyata K."/>
            <person name="Fedorova E."/>
            <person name="Kohlen W."/>
            <person name="Bisseling T."/>
            <person name="Smit S."/>
            <person name="Geurts R."/>
        </authorList>
    </citation>
    <scope>NUCLEOTIDE SEQUENCE [LARGE SCALE GENOMIC DNA]</scope>
    <source>
        <strain evidence="2">cv. WU1-14</strain>
    </source>
</reference>
<dbReference type="AlphaFoldDB" id="A0A2P5CKT1"/>
<dbReference type="Proteomes" id="UP000237105">
    <property type="component" value="Unassembled WGS sequence"/>
</dbReference>
<name>A0A2P5CKT1_PARAD</name>
<evidence type="ECO:0000313" key="1">
    <source>
        <dbReference type="EMBL" id="PON61648.1"/>
    </source>
</evidence>
<proteinExistence type="predicted"/>
<protein>
    <submittedName>
        <fullName evidence="1">Uncharacterized protein</fullName>
    </submittedName>
</protein>
<evidence type="ECO:0000313" key="2">
    <source>
        <dbReference type="Proteomes" id="UP000237105"/>
    </source>
</evidence>
<comment type="caution">
    <text evidence="1">The sequence shown here is derived from an EMBL/GenBank/DDBJ whole genome shotgun (WGS) entry which is preliminary data.</text>
</comment>